<keyword evidence="2" id="KW-0378">Hydrolase</keyword>
<dbReference type="Pfam" id="PF12146">
    <property type="entry name" value="Hydrolase_4"/>
    <property type="match status" value="1"/>
</dbReference>
<dbReference type="InterPro" id="IPR053145">
    <property type="entry name" value="AB_hydrolase_Est10"/>
</dbReference>
<dbReference type="InterPro" id="IPR029058">
    <property type="entry name" value="AB_hydrolase_fold"/>
</dbReference>
<proteinExistence type="predicted"/>
<evidence type="ECO:0000259" key="1">
    <source>
        <dbReference type="Pfam" id="PF12146"/>
    </source>
</evidence>
<dbReference type="GO" id="GO:0052689">
    <property type="term" value="F:carboxylic ester hydrolase activity"/>
    <property type="evidence" value="ECO:0007669"/>
    <property type="project" value="TreeGrafter"/>
</dbReference>
<dbReference type="Gene3D" id="3.40.50.1820">
    <property type="entry name" value="alpha/beta hydrolase"/>
    <property type="match status" value="1"/>
</dbReference>
<dbReference type="AlphaFoldDB" id="A0A2W5N341"/>
<accession>A0A2W5N341</accession>
<dbReference type="PANTHER" id="PTHR43265:SF1">
    <property type="entry name" value="ESTERASE ESTD"/>
    <property type="match status" value="1"/>
</dbReference>
<dbReference type="InterPro" id="IPR022742">
    <property type="entry name" value="Hydrolase_4"/>
</dbReference>
<name>A0A2W5N341_RHOSU</name>
<gene>
    <name evidence="2" type="ORF">DI556_15650</name>
</gene>
<evidence type="ECO:0000313" key="3">
    <source>
        <dbReference type="Proteomes" id="UP000249185"/>
    </source>
</evidence>
<organism evidence="2 3">
    <name type="scientific">Rhodovulum sulfidophilum</name>
    <name type="common">Rhodobacter sulfidophilus</name>
    <dbReference type="NCBI Taxonomy" id="35806"/>
    <lineage>
        <taxon>Bacteria</taxon>
        <taxon>Pseudomonadati</taxon>
        <taxon>Pseudomonadota</taxon>
        <taxon>Alphaproteobacteria</taxon>
        <taxon>Rhodobacterales</taxon>
        <taxon>Paracoccaceae</taxon>
        <taxon>Rhodovulum</taxon>
    </lineage>
</organism>
<dbReference type="EMBL" id="QFPW01000014">
    <property type="protein sequence ID" value="PZQ47931.1"/>
    <property type="molecule type" value="Genomic_DNA"/>
</dbReference>
<sequence>MSEERRGSGYRSGGARGALLGLILMLAPAAGAETVEIPGPAGPLRAEMIAVPGATDAVVIIPGSGPIDRDGNAPDVGIHSDSYARLAEGLAAAGVASLRIDKRGFFGSAGAIDDPEDVTIAAYAQDARDWVVRAAELAPRVWIAGHSEGGLVALVAAEDPPAPLAGLLLLSTAGRPVGRVLIEQMGSIPANAALMPDVEATVAALESGRMRDPGAMAPPLRRMFTTSLQRYMIDLFAYDPVKIAAGWSGPVLIVQGDADMQVKPRDAELLARALPGSERVPLPGGTHMLKRDVPGEPFVTYTDPTAPLHPALIPAITDFLRNAAP</sequence>
<evidence type="ECO:0000313" key="2">
    <source>
        <dbReference type="EMBL" id="PZQ47931.1"/>
    </source>
</evidence>
<comment type="caution">
    <text evidence="2">The sequence shown here is derived from an EMBL/GenBank/DDBJ whole genome shotgun (WGS) entry which is preliminary data.</text>
</comment>
<dbReference type="PANTHER" id="PTHR43265">
    <property type="entry name" value="ESTERASE ESTD"/>
    <property type="match status" value="1"/>
</dbReference>
<dbReference type="SUPFAM" id="SSF53474">
    <property type="entry name" value="alpha/beta-Hydrolases"/>
    <property type="match status" value="1"/>
</dbReference>
<protein>
    <submittedName>
        <fullName evidence="2">Alpha/beta hydrolase</fullName>
    </submittedName>
</protein>
<dbReference type="Proteomes" id="UP000249185">
    <property type="component" value="Unassembled WGS sequence"/>
</dbReference>
<feature type="domain" description="Serine aminopeptidase S33" evidence="1">
    <location>
        <begin position="78"/>
        <end position="291"/>
    </location>
</feature>
<reference evidence="2 3" key="1">
    <citation type="submission" date="2017-08" db="EMBL/GenBank/DDBJ databases">
        <title>Infants hospitalized years apart are colonized by the same room-sourced microbial strains.</title>
        <authorList>
            <person name="Brooks B."/>
            <person name="Olm M.R."/>
            <person name="Firek B.A."/>
            <person name="Baker R."/>
            <person name="Thomas B.C."/>
            <person name="Morowitz M.J."/>
            <person name="Banfield J.F."/>
        </authorList>
    </citation>
    <scope>NUCLEOTIDE SEQUENCE [LARGE SCALE GENOMIC DNA]</scope>
    <source>
        <strain evidence="2">S2_005_002_R2_34</strain>
    </source>
</reference>